<reference evidence="2 3" key="1">
    <citation type="submission" date="2019-08" db="EMBL/GenBank/DDBJ databases">
        <authorList>
            <person name="Luo N."/>
        </authorList>
    </citation>
    <scope>NUCLEOTIDE SEQUENCE [LARGE SCALE GENOMIC DNA]</scope>
    <source>
        <strain evidence="2 3">NCIMB 9442</strain>
    </source>
</reference>
<feature type="region of interest" description="Disordered" evidence="1">
    <location>
        <begin position="57"/>
        <end position="90"/>
    </location>
</feature>
<sequence length="136" mass="14411">MARKRPRKPSPPLPPPHESSRLYARIAPRHIAMFRFLLEAQDNMGYMTVLDRGVGGGTNGNDADGSGAAQNGCGTQGGTTGGTGKGSTGPGADAVLKIVFSPHQEREMRAFLESMRATIPFTVFESPLRTRATSPG</sequence>
<protein>
    <submittedName>
        <fullName evidence="2">DUF4911 domain-containing protein</fullName>
    </submittedName>
</protein>
<feature type="compositionally biased region" description="Gly residues" evidence="1">
    <location>
        <begin position="74"/>
        <end position="89"/>
    </location>
</feature>
<feature type="region of interest" description="Disordered" evidence="1">
    <location>
        <begin position="1"/>
        <end position="20"/>
    </location>
</feature>
<proteinExistence type="predicted"/>
<dbReference type="Pfam" id="PF16256">
    <property type="entry name" value="DUF4911"/>
    <property type="match status" value="1"/>
</dbReference>
<dbReference type="RefSeq" id="WP_196610410.1">
    <property type="nucleotide sequence ID" value="NZ_VRYY01000612.1"/>
</dbReference>
<dbReference type="EMBL" id="VRYY01000612">
    <property type="protein sequence ID" value="MBG3878520.1"/>
    <property type="molecule type" value="Genomic_DNA"/>
</dbReference>
<evidence type="ECO:0000313" key="3">
    <source>
        <dbReference type="Proteomes" id="UP001194469"/>
    </source>
</evidence>
<gene>
    <name evidence="2" type="ORF">FVW20_16250</name>
</gene>
<keyword evidence="3" id="KW-1185">Reference proteome</keyword>
<dbReference type="InterPro" id="IPR032587">
    <property type="entry name" value="DUF4911"/>
</dbReference>
<organism evidence="2 3">
    <name type="scientific">Nitratidesulfovibrio oxamicus</name>
    <dbReference type="NCBI Taxonomy" id="32016"/>
    <lineage>
        <taxon>Bacteria</taxon>
        <taxon>Pseudomonadati</taxon>
        <taxon>Thermodesulfobacteriota</taxon>
        <taxon>Desulfovibrionia</taxon>
        <taxon>Desulfovibrionales</taxon>
        <taxon>Desulfovibrionaceae</taxon>
        <taxon>Nitratidesulfovibrio</taxon>
    </lineage>
</organism>
<comment type="caution">
    <text evidence="2">The sequence shown here is derived from an EMBL/GenBank/DDBJ whole genome shotgun (WGS) entry which is preliminary data.</text>
</comment>
<evidence type="ECO:0000256" key="1">
    <source>
        <dbReference type="SAM" id="MobiDB-lite"/>
    </source>
</evidence>
<evidence type="ECO:0000313" key="2">
    <source>
        <dbReference type="EMBL" id="MBG3878520.1"/>
    </source>
</evidence>
<accession>A0ABS0J7T7</accession>
<dbReference type="Proteomes" id="UP001194469">
    <property type="component" value="Unassembled WGS sequence"/>
</dbReference>
<name>A0ABS0J7T7_9BACT</name>